<sequence>MLGSGDVEAVATAFGELLDGGWGVPLPGMGATAARWRSFAALGERSLPLARLAEGHADALAVLTELDGQLPERGSRLGVWAAEPPTARLSARWTGTEWRLDGRKAWCSGARVLTGALVTATADDGARLFLVDLTGGGLEVDPSAWAGPGMHASDTADVTFTDVPATPIGPPGGYVGRPGFWHGGIGVAAVWFGGARGVAGALQRAAAEREPDPLLDLALGSCAIALGTAQAVLDAAAGEIDAVPVDLPAARLRALRVRAVVARVAEEVLTTVGHALGAAPLAHDGEHAARVADLTVYLRQHHAERDVAALGAALREENRT</sequence>
<evidence type="ECO:0000313" key="2">
    <source>
        <dbReference type="EMBL" id="NYJ07719.1"/>
    </source>
</evidence>
<gene>
    <name evidence="2" type="ORF">GGQ55_003997</name>
</gene>
<accession>A0A853CLJ5</accession>
<dbReference type="RefSeq" id="WP_366489808.1">
    <property type="nucleotide sequence ID" value="NZ_JACBZT010000001.1"/>
</dbReference>
<dbReference type="InterPro" id="IPR046373">
    <property type="entry name" value="Acyl-CoA_Oxase/DH_mid-dom_sf"/>
</dbReference>
<protein>
    <submittedName>
        <fullName evidence="2">Alkylation response protein AidB-like acyl-CoA dehydrogenase</fullName>
    </submittedName>
</protein>
<dbReference type="GO" id="GO:0016627">
    <property type="term" value="F:oxidoreductase activity, acting on the CH-CH group of donors"/>
    <property type="evidence" value="ECO:0007669"/>
    <property type="project" value="InterPro"/>
</dbReference>
<dbReference type="SUPFAM" id="SSF56645">
    <property type="entry name" value="Acyl-CoA dehydrogenase NM domain-like"/>
    <property type="match status" value="1"/>
</dbReference>
<dbReference type="Proteomes" id="UP000541969">
    <property type="component" value="Unassembled WGS sequence"/>
</dbReference>
<organism evidence="2 3">
    <name type="scientific">Petropleomorpha daqingensis</name>
    <dbReference type="NCBI Taxonomy" id="2026353"/>
    <lineage>
        <taxon>Bacteria</taxon>
        <taxon>Bacillati</taxon>
        <taxon>Actinomycetota</taxon>
        <taxon>Actinomycetes</taxon>
        <taxon>Geodermatophilales</taxon>
        <taxon>Geodermatophilaceae</taxon>
        <taxon>Petropleomorpha</taxon>
    </lineage>
</organism>
<dbReference type="EMBL" id="JACBZT010000001">
    <property type="protein sequence ID" value="NYJ07719.1"/>
    <property type="molecule type" value="Genomic_DNA"/>
</dbReference>
<dbReference type="Pfam" id="PF02770">
    <property type="entry name" value="Acyl-CoA_dh_M"/>
    <property type="match status" value="1"/>
</dbReference>
<dbReference type="Gene3D" id="2.40.110.10">
    <property type="entry name" value="Butyryl-CoA Dehydrogenase, subunit A, domain 2"/>
    <property type="match status" value="1"/>
</dbReference>
<evidence type="ECO:0000313" key="3">
    <source>
        <dbReference type="Proteomes" id="UP000541969"/>
    </source>
</evidence>
<keyword evidence="3" id="KW-1185">Reference proteome</keyword>
<dbReference type="InterPro" id="IPR009100">
    <property type="entry name" value="AcylCoA_DH/oxidase_NM_dom_sf"/>
</dbReference>
<evidence type="ECO:0000259" key="1">
    <source>
        <dbReference type="Pfam" id="PF02770"/>
    </source>
</evidence>
<feature type="domain" description="Acyl-CoA oxidase/dehydrogenase middle" evidence="1">
    <location>
        <begin position="91"/>
        <end position="163"/>
    </location>
</feature>
<reference evidence="2 3" key="1">
    <citation type="submission" date="2020-07" db="EMBL/GenBank/DDBJ databases">
        <title>Sequencing the genomes of 1000 actinobacteria strains.</title>
        <authorList>
            <person name="Klenk H.-P."/>
        </authorList>
    </citation>
    <scope>NUCLEOTIDE SEQUENCE [LARGE SCALE GENOMIC DNA]</scope>
    <source>
        <strain evidence="2 3">DSM 104001</strain>
    </source>
</reference>
<proteinExistence type="predicted"/>
<name>A0A853CLJ5_9ACTN</name>
<comment type="caution">
    <text evidence="2">The sequence shown here is derived from an EMBL/GenBank/DDBJ whole genome shotgun (WGS) entry which is preliminary data.</text>
</comment>
<dbReference type="AlphaFoldDB" id="A0A853CLJ5"/>
<dbReference type="InterPro" id="IPR006091">
    <property type="entry name" value="Acyl-CoA_Oxase/DH_mid-dom"/>
</dbReference>